<comment type="similarity">
    <text evidence="4">Belongs to the GART family.</text>
</comment>
<feature type="site" description="Raises pKa of active site His" evidence="4">
    <location>
        <position position="172"/>
    </location>
</feature>
<dbReference type="PANTHER" id="PTHR43369:SF2">
    <property type="entry name" value="PHOSPHORIBOSYLGLYCINAMIDE FORMYLTRANSFERASE"/>
    <property type="match status" value="1"/>
</dbReference>
<keyword evidence="2 4" id="KW-0808">Transferase</keyword>
<evidence type="ECO:0000313" key="7">
    <source>
        <dbReference type="EMBL" id="MDN3241146.1"/>
    </source>
</evidence>
<feature type="active site" description="Proton donor" evidence="4">
    <location>
        <position position="136"/>
    </location>
</feature>
<reference evidence="7" key="1">
    <citation type="submission" date="2023-06" db="EMBL/GenBank/DDBJ databases">
        <title>Gycomyces niveus sp.nov., a novel actinomycete isolated from soil in Shouguang.</title>
        <authorList>
            <person name="Yang X."/>
            <person name="Zhao J."/>
        </authorList>
    </citation>
    <scope>NUCLEOTIDE SEQUENCE</scope>
    <source>
        <strain evidence="7">NEAU C2</strain>
    </source>
</reference>
<feature type="region of interest" description="Disordered" evidence="5">
    <location>
        <begin position="1"/>
        <end position="27"/>
    </location>
</feature>
<dbReference type="Gene3D" id="3.40.50.170">
    <property type="entry name" value="Formyl transferase, N-terminal domain"/>
    <property type="match status" value="1"/>
</dbReference>
<comment type="caution">
    <text evidence="4">Lacks conserved residue(s) required for the propagation of feature annotation.</text>
</comment>
<feature type="domain" description="Formyl transferase N-terminal" evidence="6">
    <location>
        <begin position="29"/>
        <end position="207"/>
    </location>
</feature>
<feature type="binding site" evidence="4">
    <location>
        <position position="92"/>
    </location>
    <ligand>
        <name>(6R)-10-formyltetrahydrofolate</name>
        <dbReference type="ChEBI" id="CHEBI:195366"/>
    </ligand>
</feature>
<dbReference type="InterPro" id="IPR002376">
    <property type="entry name" value="Formyl_transf_N"/>
</dbReference>
<dbReference type="EMBL" id="JAUEMJ010000004">
    <property type="protein sequence ID" value="MDN3241146.1"/>
    <property type="molecule type" value="Genomic_DNA"/>
</dbReference>
<gene>
    <name evidence="4 7" type="primary">purN</name>
    <name evidence="7" type="ORF">QWI33_15550</name>
</gene>
<dbReference type="CDD" id="cd08645">
    <property type="entry name" value="FMT_core_GART"/>
    <property type="match status" value="1"/>
</dbReference>
<comment type="function">
    <text evidence="4">Catalyzes the transfer of a formyl group from 10-formyltetrahydrofolate to 5-phospho-ribosyl-glycinamide (GAR), producing 5-phospho-ribosyl-N-formylglycinamide (FGAR) and tetrahydrofolate.</text>
</comment>
<feature type="binding site" evidence="4">
    <location>
        <begin position="39"/>
        <end position="41"/>
    </location>
    <ligand>
        <name>N(1)-(5-phospho-beta-D-ribosyl)glycinamide</name>
        <dbReference type="ChEBI" id="CHEBI:143788"/>
    </ligand>
</feature>
<sequence>MTQASPPVPTEGSQASPTMPTDGSQASPKRLVVLVSGSGSNLQALMDACADPAYGAEVVAVGADREGTYGAERAEKAGIPTFVHRVKDYPDRDAWDRALTEDVASYEPDIVVSAGFLKLCGPRFLAAFPGRYINTHNSLLPAFPGMNGPGEALAAGVKLAGATLFICDAGVDTGPIIAQCAVPVEDDDTVDTLTERIKEAERAQLVASVGRMVQGGWKVEGNRVRLG</sequence>
<dbReference type="GO" id="GO:0004644">
    <property type="term" value="F:phosphoribosylglycinamide formyltransferase activity"/>
    <property type="evidence" value="ECO:0007669"/>
    <property type="project" value="UniProtKB-EC"/>
</dbReference>
<name>A0ABT7YR82_9ACTN</name>
<dbReference type="SUPFAM" id="SSF53328">
    <property type="entry name" value="Formyltransferase"/>
    <property type="match status" value="1"/>
</dbReference>
<dbReference type="EC" id="2.1.2.2" evidence="4"/>
<keyword evidence="3 4" id="KW-0658">Purine biosynthesis</keyword>
<dbReference type="InterPro" id="IPR004607">
    <property type="entry name" value="GART"/>
</dbReference>
<evidence type="ECO:0000256" key="1">
    <source>
        <dbReference type="ARBA" id="ARBA00005054"/>
    </source>
</evidence>
<dbReference type="Proteomes" id="UP001171902">
    <property type="component" value="Unassembled WGS sequence"/>
</dbReference>
<dbReference type="Pfam" id="PF00551">
    <property type="entry name" value="Formyl_trans_N"/>
    <property type="match status" value="1"/>
</dbReference>
<keyword evidence="8" id="KW-1185">Reference proteome</keyword>
<evidence type="ECO:0000256" key="3">
    <source>
        <dbReference type="ARBA" id="ARBA00022755"/>
    </source>
</evidence>
<feature type="binding site" evidence="4">
    <location>
        <position position="134"/>
    </location>
    <ligand>
        <name>(6R)-10-formyltetrahydrofolate</name>
        <dbReference type="ChEBI" id="CHEBI:195366"/>
    </ligand>
</feature>
<comment type="caution">
    <text evidence="7">The sequence shown here is derived from an EMBL/GenBank/DDBJ whole genome shotgun (WGS) entry which is preliminary data.</text>
</comment>
<dbReference type="InterPro" id="IPR036477">
    <property type="entry name" value="Formyl_transf_N_sf"/>
</dbReference>
<evidence type="ECO:0000313" key="8">
    <source>
        <dbReference type="Proteomes" id="UP001171902"/>
    </source>
</evidence>
<evidence type="ECO:0000256" key="5">
    <source>
        <dbReference type="SAM" id="MobiDB-lite"/>
    </source>
</evidence>
<evidence type="ECO:0000256" key="2">
    <source>
        <dbReference type="ARBA" id="ARBA00022679"/>
    </source>
</evidence>
<dbReference type="NCBIfam" id="TIGR00639">
    <property type="entry name" value="PurN"/>
    <property type="match status" value="1"/>
</dbReference>
<comment type="pathway">
    <text evidence="1 4">Purine metabolism; IMP biosynthesis via de novo pathway; N(2)-formyl-N(1)-(5-phospho-D-ribosyl)glycinamide from N(1)-(5-phospho-D-ribosyl)glycinamide (10-formyl THF route): step 1/1.</text>
</comment>
<evidence type="ECO:0000259" key="6">
    <source>
        <dbReference type="Pfam" id="PF00551"/>
    </source>
</evidence>
<proteinExistence type="inferred from homology"/>
<accession>A0ABT7YR82</accession>
<comment type="catalytic activity">
    <reaction evidence="4">
        <text>N(1)-(5-phospho-beta-D-ribosyl)glycinamide + (6R)-10-formyltetrahydrofolate = N(2)-formyl-N(1)-(5-phospho-beta-D-ribosyl)glycinamide + (6S)-5,6,7,8-tetrahydrofolate + H(+)</text>
        <dbReference type="Rhea" id="RHEA:15053"/>
        <dbReference type="ChEBI" id="CHEBI:15378"/>
        <dbReference type="ChEBI" id="CHEBI:57453"/>
        <dbReference type="ChEBI" id="CHEBI:143788"/>
        <dbReference type="ChEBI" id="CHEBI:147286"/>
        <dbReference type="ChEBI" id="CHEBI:195366"/>
        <dbReference type="EC" id="2.1.2.2"/>
    </reaction>
</comment>
<dbReference type="PANTHER" id="PTHR43369">
    <property type="entry name" value="PHOSPHORIBOSYLGLYCINAMIDE FORMYLTRANSFERASE"/>
    <property type="match status" value="1"/>
</dbReference>
<dbReference type="HAMAP" id="MF_01930">
    <property type="entry name" value="PurN"/>
    <property type="match status" value="1"/>
</dbReference>
<protein>
    <recommendedName>
        <fullName evidence="4">Phosphoribosylglycinamide formyltransferase</fullName>
        <ecNumber evidence="4">2.1.2.2</ecNumber>
    </recommendedName>
    <alternativeName>
        <fullName evidence="4">5'-phosphoribosylglycinamide transformylase</fullName>
    </alternativeName>
    <alternativeName>
        <fullName evidence="4">GAR transformylase</fullName>
        <shortName evidence="4">GART</shortName>
    </alternativeName>
</protein>
<organism evidence="7 8">
    <name type="scientific">Glycomyces tritici</name>
    <dbReference type="NCBI Taxonomy" id="2665176"/>
    <lineage>
        <taxon>Bacteria</taxon>
        <taxon>Bacillati</taxon>
        <taxon>Actinomycetota</taxon>
        <taxon>Actinomycetes</taxon>
        <taxon>Glycomycetales</taxon>
        <taxon>Glycomycetaceae</taxon>
        <taxon>Glycomyces</taxon>
    </lineage>
</organism>
<evidence type="ECO:0000256" key="4">
    <source>
        <dbReference type="HAMAP-Rule" id="MF_01930"/>
    </source>
</evidence>